<keyword evidence="1" id="KW-0175">Coiled coil</keyword>
<sequence>MISIEGMSILDAINHIKNEINILQKEIDTVGHLEAKIPLIMALAMDEKSKLQQELDDQENKARQMCKDIGLNTTEDFPMLCHVLGISPTKEYLEYLAVVFEPYMSASVSTDVPQSPCESKFPII</sequence>
<name>A0A8T1YQW7_ARASU</name>
<gene>
    <name evidence="2" type="ORF">ISN44_As12g035730</name>
</gene>
<evidence type="ECO:0000256" key="1">
    <source>
        <dbReference type="SAM" id="Coils"/>
    </source>
</evidence>
<organism evidence="2 3">
    <name type="scientific">Arabidopsis suecica</name>
    <name type="common">Swedish thale-cress</name>
    <name type="synonym">Cardaminopsis suecica</name>
    <dbReference type="NCBI Taxonomy" id="45249"/>
    <lineage>
        <taxon>Eukaryota</taxon>
        <taxon>Viridiplantae</taxon>
        <taxon>Streptophyta</taxon>
        <taxon>Embryophyta</taxon>
        <taxon>Tracheophyta</taxon>
        <taxon>Spermatophyta</taxon>
        <taxon>Magnoliopsida</taxon>
        <taxon>eudicotyledons</taxon>
        <taxon>Gunneridae</taxon>
        <taxon>Pentapetalae</taxon>
        <taxon>rosids</taxon>
        <taxon>malvids</taxon>
        <taxon>Brassicales</taxon>
        <taxon>Brassicaceae</taxon>
        <taxon>Camelineae</taxon>
        <taxon>Arabidopsis</taxon>
    </lineage>
</organism>
<evidence type="ECO:0000313" key="3">
    <source>
        <dbReference type="Proteomes" id="UP000694251"/>
    </source>
</evidence>
<dbReference type="AlphaFoldDB" id="A0A8T1YQW7"/>
<protein>
    <submittedName>
        <fullName evidence="2">Uncharacterized protein</fullName>
    </submittedName>
</protein>
<reference evidence="2 3" key="1">
    <citation type="submission" date="2020-12" db="EMBL/GenBank/DDBJ databases">
        <title>Concerted genomic and epigenomic changes stabilize Arabidopsis allopolyploids.</title>
        <authorList>
            <person name="Chen Z."/>
        </authorList>
    </citation>
    <scope>NUCLEOTIDE SEQUENCE [LARGE SCALE GENOMIC DNA]</scope>
    <source>
        <strain evidence="2">As9502</strain>
        <tissue evidence="2">Leaf</tissue>
    </source>
</reference>
<proteinExistence type="predicted"/>
<evidence type="ECO:0000313" key="2">
    <source>
        <dbReference type="EMBL" id="KAG7548384.1"/>
    </source>
</evidence>
<dbReference type="Proteomes" id="UP000694251">
    <property type="component" value="Chromosome 12"/>
</dbReference>
<feature type="coiled-coil region" evidence="1">
    <location>
        <begin position="41"/>
        <end position="68"/>
    </location>
</feature>
<comment type="caution">
    <text evidence="2">The sequence shown here is derived from an EMBL/GenBank/DDBJ whole genome shotgun (WGS) entry which is preliminary data.</text>
</comment>
<keyword evidence="3" id="KW-1185">Reference proteome</keyword>
<dbReference type="EMBL" id="JAEFBJ010000012">
    <property type="protein sequence ID" value="KAG7548384.1"/>
    <property type="molecule type" value="Genomic_DNA"/>
</dbReference>
<accession>A0A8T1YQW7</accession>